<comment type="caution">
    <text evidence="1">The sequence shown here is derived from an EMBL/GenBank/DDBJ whole genome shotgun (WGS) entry which is preliminary data.</text>
</comment>
<keyword evidence="2" id="KW-1185">Reference proteome</keyword>
<evidence type="ECO:0000313" key="2">
    <source>
        <dbReference type="Proteomes" id="UP000265520"/>
    </source>
</evidence>
<feature type="non-terminal residue" evidence="1">
    <location>
        <position position="52"/>
    </location>
</feature>
<reference evidence="1 2" key="1">
    <citation type="journal article" date="2018" name="Front. Plant Sci.">
        <title>Red Clover (Trifolium pratense) and Zigzag Clover (T. medium) - A Picture of Genomic Similarities and Differences.</title>
        <authorList>
            <person name="Dluhosova J."/>
            <person name="Istvanek J."/>
            <person name="Nedelnik J."/>
            <person name="Repkova J."/>
        </authorList>
    </citation>
    <scope>NUCLEOTIDE SEQUENCE [LARGE SCALE GENOMIC DNA]</scope>
    <source>
        <strain evidence="2">cv. 10/8</strain>
        <tissue evidence="1">Leaf</tissue>
    </source>
</reference>
<name>A0A392W6N8_9FABA</name>
<sequence length="52" mass="5760">MPRRPGRPKMGDRVATLEVTVEEIKGTLGVLLQQMQQLLQRSNSNNIPDGSV</sequence>
<dbReference type="Proteomes" id="UP000265520">
    <property type="component" value="Unassembled WGS sequence"/>
</dbReference>
<dbReference type="AlphaFoldDB" id="A0A392W6N8"/>
<organism evidence="1 2">
    <name type="scientific">Trifolium medium</name>
    <dbReference type="NCBI Taxonomy" id="97028"/>
    <lineage>
        <taxon>Eukaryota</taxon>
        <taxon>Viridiplantae</taxon>
        <taxon>Streptophyta</taxon>
        <taxon>Embryophyta</taxon>
        <taxon>Tracheophyta</taxon>
        <taxon>Spermatophyta</taxon>
        <taxon>Magnoliopsida</taxon>
        <taxon>eudicotyledons</taxon>
        <taxon>Gunneridae</taxon>
        <taxon>Pentapetalae</taxon>
        <taxon>rosids</taxon>
        <taxon>fabids</taxon>
        <taxon>Fabales</taxon>
        <taxon>Fabaceae</taxon>
        <taxon>Papilionoideae</taxon>
        <taxon>50 kb inversion clade</taxon>
        <taxon>NPAAA clade</taxon>
        <taxon>Hologalegina</taxon>
        <taxon>IRL clade</taxon>
        <taxon>Trifolieae</taxon>
        <taxon>Trifolium</taxon>
    </lineage>
</organism>
<proteinExistence type="predicted"/>
<protein>
    <submittedName>
        <fullName evidence="1">Uncharacterized protein</fullName>
    </submittedName>
</protein>
<accession>A0A392W6N8</accession>
<evidence type="ECO:0000313" key="1">
    <source>
        <dbReference type="EMBL" id="MCI94811.1"/>
    </source>
</evidence>
<dbReference type="EMBL" id="LXQA011367104">
    <property type="protein sequence ID" value="MCI94811.1"/>
    <property type="molecule type" value="Genomic_DNA"/>
</dbReference>